<dbReference type="AlphaFoldDB" id="A0A2J8ABH8"/>
<dbReference type="OrthoDB" id="10264920at2759"/>
<keyword evidence="3" id="KW-0963">Cytoplasm</keyword>
<feature type="region of interest" description="Disordered" evidence="6">
    <location>
        <begin position="1"/>
        <end position="108"/>
    </location>
</feature>
<dbReference type="PANTHER" id="PTHR21490">
    <property type="entry name" value="ENKURIN-RELATED"/>
    <property type="match status" value="1"/>
</dbReference>
<reference evidence="8 9" key="1">
    <citation type="journal article" date="2017" name="Mol. Biol. Evol.">
        <title>The 4-celled Tetrabaena socialis nuclear genome reveals the essential components for genetic control of cell number at the origin of multicellularity in the volvocine lineage.</title>
        <authorList>
            <person name="Featherston J."/>
            <person name="Arakaki Y."/>
            <person name="Hanschen E.R."/>
            <person name="Ferris P.J."/>
            <person name="Michod R.E."/>
            <person name="Olson B.J.S.C."/>
            <person name="Nozaki H."/>
            <person name="Durand P.M."/>
        </authorList>
    </citation>
    <scope>NUCLEOTIDE SEQUENCE [LARGE SCALE GENOMIC DNA]</scope>
    <source>
        <strain evidence="8 9">NIES-571</strain>
    </source>
</reference>
<feature type="compositionally biased region" description="Basic and acidic residues" evidence="6">
    <location>
        <begin position="1"/>
        <end position="11"/>
    </location>
</feature>
<feature type="compositionally biased region" description="Basic and acidic residues" evidence="6">
    <location>
        <begin position="95"/>
        <end position="108"/>
    </location>
</feature>
<dbReference type="InterPro" id="IPR027012">
    <property type="entry name" value="Enkurin_dom"/>
</dbReference>
<dbReference type="PROSITE" id="PS51665">
    <property type="entry name" value="ENKURIN"/>
    <property type="match status" value="1"/>
</dbReference>
<dbReference type="InterPro" id="IPR052102">
    <property type="entry name" value="Enkurin_domain-protein"/>
</dbReference>
<sequence length="213" mass="23661">MNPIRGPRDAQARAGITPVNHAKNNAVAVREQSQMNAMRKAADPEPGGLKLPPVRSTSAPTQRPLPRRPSSGGGAAGRDFVHENKVSSVAALRPPRPDKQSGDKYLNKKDYGQVPSYLLERKLQMAADVEAAARAKEAALIPPGMRLLPEEERLETLEILKKNKDEIERAIQGLPLRTETLSAIRRKEELERRLREIEDAQKIFARPKVLVHL</sequence>
<evidence type="ECO:0000256" key="5">
    <source>
        <dbReference type="ARBA" id="ARBA00023273"/>
    </source>
</evidence>
<keyword evidence="9" id="KW-1185">Reference proteome</keyword>
<evidence type="ECO:0000256" key="2">
    <source>
        <dbReference type="ARBA" id="ARBA00004245"/>
    </source>
</evidence>
<dbReference type="PANTHER" id="PTHR21490:SF2">
    <property type="entry name" value="ENKURIN DOMAIN-CONTAINING PROTEIN 1"/>
    <property type="match status" value="1"/>
</dbReference>
<organism evidence="8 9">
    <name type="scientific">Tetrabaena socialis</name>
    <dbReference type="NCBI Taxonomy" id="47790"/>
    <lineage>
        <taxon>Eukaryota</taxon>
        <taxon>Viridiplantae</taxon>
        <taxon>Chlorophyta</taxon>
        <taxon>core chlorophytes</taxon>
        <taxon>Chlorophyceae</taxon>
        <taxon>CS clade</taxon>
        <taxon>Chlamydomonadales</taxon>
        <taxon>Tetrabaenaceae</taxon>
        <taxon>Tetrabaena</taxon>
    </lineage>
</organism>
<protein>
    <recommendedName>
        <fullName evidence="7">Enkurin domain-containing protein</fullName>
    </recommendedName>
</protein>
<dbReference type="Pfam" id="PF13864">
    <property type="entry name" value="Enkurin"/>
    <property type="match status" value="1"/>
</dbReference>
<accession>A0A2J8ABH8</accession>
<dbReference type="EMBL" id="PGGS01000074">
    <property type="protein sequence ID" value="PNH09884.1"/>
    <property type="molecule type" value="Genomic_DNA"/>
</dbReference>
<dbReference type="Proteomes" id="UP000236333">
    <property type="component" value="Unassembled WGS sequence"/>
</dbReference>
<evidence type="ECO:0000313" key="9">
    <source>
        <dbReference type="Proteomes" id="UP000236333"/>
    </source>
</evidence>
<evidence type="ECO:0000256" key="1">
    <source>
        <dbReference type="ARBA" id="ARBA00004138"/>
    </source>
</evidence>
<evidence type="ECO:0000256" key="6">
    <source>
        <dbReference type="SAM" id="MobiDB-lite"/>
    </source>
</evidence>
<evidence type="ECO:0000256" key="4">
    <source>
        <dbReference type="ARBA" id="ARBA00023212"/>
    </source>
</evidence>
<dbReference type="GO" id="GO:0005929">
    <property type="term" value="C:cilium"/>
    <property type="evidence" value="ECO:0007669"/>
    <property type="project" value="UniProtKB-SubCell"/>
</dbReference>
<name>A0A2J8ABH8_9CHLO</name>
<proteinExistence type="predicted"/>
<gene>
    <name evidence="8" type="ORF">TSOC_003443</name>
</gene>
<comment type="subcellular location">
    <subcellularLocation>
        <location evidence="1">Cell projection</location>
        <location evidence="1">Cilium</location>
    </subcellularLocation>
    <subcellularLocation>
        <location evidence="2">Cytoplasm</location>
        <location evidence="2">Cytoskeleton</location>
    </subcellularLocation>
</comment>
<evidence type="ECO:0000256" key="3">
    <source>
        <dbReference type="ARBA" id="ARBA00022490"/>
    </source>
</evidence>
<dbReference type="GO" id="GO:0005881">
    <property type="term" value="C:cytoplasmic microtubule"/>
    <property type="evidence" value="ECO:0007669"/>
    <property type="project" value="TreeGrafter"/>
</dbReference>
<comment type="caution">
    <text evidence="8">The sequence shown here is derived from an EMBL/GenBank/DDBJ whole genome shotgun (WGS) entry which is preliminary data.</text>
</comment>
<feature type="domain" description="Enkurin" evidence="7">
    <location>
        <begin position="120"/>
        <end position="212"/>
    </location>
</feature>
<keyword evidence="4" id="KW-0206">Cytoskeleton</keyword>
<evidence type="ECO:0000259" key="7">
    <source>
        <dbReference type="PROSITE" id="PS51665"/>
    </source>
</evidence>
<evidence type="ECO:0000313" key="8">
    <source>
        <dbReference type="EMBL" id="PNH09884.1"/>
    </source>
</evidence>
<keyword evidence="5" id="KW-0966">Cell projection</keyword>